<dbReference type="EMBL" id="JALJOU010000020">
    <property type="protein sequence ID" value="KAK9838128.1"/>
    <property type="molecule type" value="Genomic_DNA"/>
</dbReference>
<evidence type="ECO:0000313" key="3">
    <source>
        <dbReference type="Proteomes" id="UP001445335"/>
    </source>
</evidence>
<evidence type="ECO:0000256" key="1">
    <source>
        <dbReference type="SAM" id="MobiDB-lite"/>
    </source>
</evidence>
<proteinExistence type="predicted"/>
<feature type="compositionally biased region" description="Basic and acidic residues" evidence="1">
    <location>
        <begin position="18"/>
        <end position="30"/>
    </location>
</feature>
<dbReference type="Proteomes" id="UP001445335">
    <property type="component" value="Unassembled WGS sequence"/>
</dbReference>
<dbReference type="PANTHER" id="PTHR36749">
    <property type="entry name" value="F7O18.3 PROTEIN"/>
    <property type="match status" value="1"/>
</dbReference>
<gene>
    <name evidence="2" type="ORF">WJX81_002944</name>
</gene>
<sequence length="388" mass="41436">MADEQDEVPPPPPSWPPPEKRLRTAGESNKRVNLNGEATEGPGGVNAASEQAGGEDQVAAALAKIAEHISSAKKFRRASPLLRQLLQDGKVLRRHADLLFQALCAAMREPERAVDSTLTKEFQKLFTAASKCAELFSPRQQAQLDVYGVWGVLRGQLLTDDSFVFNRVLTRLKTSVANLGTADEADEAALAAAKAHLEEARAPAPREAAPAAAAPLAGAGVPADPGGAAAPMPEAEAEADPFNLDAIMEPPALKPAPEPAPAAAPSGGGALRTRESGALKREALLDCLDTARGCYGHAWARTSVDLAIEEVWKARDKFCESQQPHVDVLWRFVQEQRARRRQGPSAREARRDVTSFETARAEWARSAVSARGKGVGAEGDHGHEVWLG</sequence>
<dbReference type="PANTHER" id="PTHR36749:SF1">
    <property type="entry name" value="F7O18.3 PROTEIN"/>
    <property type="match status" value="1"/>
</dbReference>
<feature type="region of interest" description="Disordered" evidence="1">
    <location>
        <begin position="198"/>
        <end position="234"/>
    </location>
</feature>
<feature type="compositionally biased region" description="Low complexity" evidence="1">
    <location>
        <begin position="202"/>
        <end position="234"/>
    </location>
</feature>
<feature type="compositionally biased region" description="Pro residues" evidence="1">
    <location>
        <begin position="8"/>
        <end position="17"/>
    </location>
</feature>
<reference evidence="2 3" key="1">
    <citation type="journal article" date="2024" name="Nat. Commun.">
        <title>Phylogenomics reveals the evolutionary origins of lichenization in chlorophyte algae.</title>
        <authorList>
            <person name="Puginier C."/>
            <person name="Libourel C."/>
            <person name="Otte J."/>
            <person name="Skaloud P."/>
            <person name="Haon M."/>
            <person name="Grisel S."/>
            <person name="Petersen M."/>
            <person name="Berrin J.G."/>
            <person name="Delaux P.M."/>
            <person name="Dal Grande F."/>
            <person name="Keller J."/>
        </authorList>
    </citation>
    <scope>NUCLEOTIDE SEQUENCE [LARGE SCALE GENOMIC DNA]</scope>
    <source>
        <strain evidence="2 3">SAG 245.80</strain>
    </source>
</reference>
<keyword evidence="3" id="KW-1185">Reference proteome</keyword>
<organism evidence="2 3">
    <name type="scientific">Elliptochloris bilobata</name>
    <dbReference type="NCBI Taxonomy" id="381761"/>
    <lineage>
        <taxon>Eukaryota</taxon>
        <taxon>Viridiplantae</taxon>
        <taxon>Chlorophyta</taxon>
        <taxon>core chlorophytes</taxon>
        <taxon>Trebouxiophyceae</taxon>
        <taxon>Trebouxiophyceae incertae sedis</taxon>
        <taxon>Elliptochloris clade</taxon>
        <taxon>Elliptochloris</taxon>
    </lineage>
</organism>
<evidence type="ECO:0000313" key="2">
    <source>
        <dbReference type="EMBL" id="KAK9838128.1"/>
    </source>
</evidence>
<accession>A0AAW1RXK6</accession>
<dbReference type="AlphaFoldDB" id="A0AAW1RXK6"/>
<protein>
    <submittedName>
        <fullName evidence="2">Uncharacterized protein</fullName>
    </submittedName>
</protein>
<name>A0AAW1RXK6_9CHLO</name>
<feature type="region of interest" description="Disordered" evidence="1">
    <location>
        <begin position="1"/>
        <end position="52"/>
    </location>
</feature>
<comment type="caution">
    <text evidence="2">The sequence shown here is derived from an EMBL/GenBank/DDBJ whole genome shotgun (WGS) entry which is preliminary data.</text>
</comment>